<gene>
    <name evidence="16" type="ORF">JYZ213_LOCUS32270</name>
    <name evidence="17" type="ORF">OXD698_LOCUS17882</name>
</gene>
<evidence type="ECO:0000256" key="12">
    <source>
        <dbReference type="PIRNR" id="PIRNR000241"/>
    </source>
</evidence>
<feature type="binding site" evidence="14">
    <location>
        <position position="221"/>
    </location>
    <ligand>
        <name>5-hydroxyisourate</name>
        <dbReference type="ChEBI" id="CHEBI:18072"/>
    </ligand>
</feature>
<accession>A0A815DFJ3</accession>
<dbReference type="GO" id="GO:0005777">
    <property type="term" value="C:peroxisome"/>
    <property type="evidence" value="ECO:0007669"/>
    <property type="project" value="UniProtKB-SubCell"/>
</dbReference>
<feature type="binding site" evidence="14">
    <location>
        <position position="248"/>
    </location>
    <ligand>
        <name>5-hydroxyisourate</name>
        <dbReference type="ChEBI" id="CHEBI:18072"/>
    </ligand>
</feature>
<dbReference type="GO" id="GO:0004846">
    <property type="term" value="F:urate oxidase activity"/>
    <property type="evidence" value="ECO:0007669"/>
    <property type="project" value="UniProtKB-EC"/>
</dbReference>
<feature type="binding site" evidence="14">
    <location>
        <position position="57"/>
    </location>
    <ligand>
        <name>urate</name>
        <dbReference type="ChEBI" id="CHEBI:17775"/>
    </ligand>
</feature>
<evidence type="ECO:0000256" key="6">
    <source>
        <dbReference type="ARBA" id="ARBA00017098"/>
    </source>
</evidence>
<dbReference type="Proteomes" id="UP000663844">
    <property type="component" value="Unassembled WGS sequence"/>
</dbReference>
<dbReference type="AlphaFoldDB" id="A0A815DFJ3"/>
<dbReference type="PANTHER" id="PTHR42874:SF1">
    <property type="entry name" value="URICASE"/>
    <property type="match status" value="1"/>
</dbReference>
<evidence type="ECO:0000256" key="3">
    <source>
        <dbReference type="ARBA" id="ARBA00004831"/>
    </source>
</evidence>
<sequence length="297" mass="33841">MASVGENRYGKEGVRLVRVRRSPHNGNTFDEWTVRVLLEGDFISSYTEGDNSKVLPTDTIKNTVYYMAQRTRTTSIEDYAKELVNYLLEHHSQISNVQVKIERKAWSNIIKSNKTRHLTAFTQTSNEVQTTSVSRSRHGAFSIISGLKDLIVMKTANSNFTNFYKDSLTTLPEATDRLMGTSIQAKWTYEDASSSIDFDKTREQIRGLMLDMFAEHHSESVQHTLHAMGQHIFAHVQSIHKIHLTMPNIHCIPVDLTRFGEQNKNEIFMPIDDPHGYIQCAMNRSSSSSKGNLKSKL</sequence>
<evidence type="ECO:0000313" key="16">
    <source>
        <dbReference type="EMBL" id="CAF1300219.1"/>
    </source>
</evidence>
<name>A0A815DFJ3_9BILA</name>
<keyword evidence="7 12" id="KW-0659">Purine metabolism</keyword>
<evidence type="ECO:0000256" key="13">
    <source>
        <dbReference type="PIRSR" id="PIRSR000241-1"/>
    </source>
</evidence>
<feature type="binding site" evidence="14">
    <location>
        <position position="248"/>
    </location>
    <ligand>
        <name>O2</name>
        <dbReference type="ChEBI" id="CHEBI:15379"/>
    </ligand>
</feature>
<dbReference type="PRINTS" id="PR00093">
    <property type="entry name" value="URICASE"/>
</dbReference>
<comment type="pathway">
    <text evidence="3 12">Purine metabolism; urate degradation; (S)-allantoin from urate: step 1/3.</text>
</comment>
<dbReference type="PIRSF" id="PIRSF000241">
    <property type="entry name" value="Urate_oxidase"/>
    <property type="match status" value="1"/>
</dbReference>
<evidence type="ECO:0000313" key="17">
    <source>
        <dbReference type="EMBL" id="CAF3794532.1"/>
    </source>
</evidence>
<feature type="active site" description="Charge relay system" evidence="13">
    <location>
        <position position="57"/>
    </location>
</feature>
<evidence type="ECO:0000256" key="15">
    <source>
        <dbReference type="RuleBase" id="RU004455"/>
    </source>
</evidence>
<dbReference type="Pfam" id="PF01014">
    <property type="entry name" value="Uricase"/>
    <property type="match status" value="2"/>
</dbReference>
<evidence type="ECO:0000256" key="4">
    <source>
        <dbReference type="ARBA" id="ARBA00009760"/>
    </source>
</evidence>
<feature type="binding site" evidence="14">
    <location>
        <position position="221"/>
    </location>
    <ligand>
        <name>urate</name>
        <dbReference type="ChEBI" id="CHEBI:17775"/>
    </ligand>
</feature>
<dbReference type="SUPFAM" id="SSF55620">
    <property type="entry name" value="Tetrahydrobiopterin biosynthesis enzymes-like"/>
    <property type="match status" value="2"/>
</dbReference>
<feature type="active site" description="Charge relay system" evidence="13">
    <location>
        <position position="250"/>
    </location>
</feature>
<evidence type="ECO:0000256" key="7">
    <source>
        <dbReference type="ARBA" id="ARBA00022631"/>
    </source>
</evidence>
<dbReference type="EC" id="1.7.3.3" evidence="5 12"/>
<protein>
    <recommendedName>
        <fullName evidence="6 12">Uricase</fullName>
        <ecNumber evidence="5 12">1.7.3.3</ecNumber>
    </recommendedName>
    <alternativeName>
        <fullName evidence="10 12">Urate oxidase</fullName>
    </alternativeName>
</protein>
<evidence type="ECO:0000256" key="8">
    <source>
        <dbReference type="ARBA" id="ARBA00023002"/>
    </source>
</evidence>
<feature type="binding site" evidence="14">
    <location>
        <position position="57"/>
    </location>
    <ligand>
        <name>5-hydroxyisourate</name>
        <dbReference type="ChEBI" id="CHEBI:18072"/>
    </ligand>
</feature>
<dbReference type="EMBL" id="CAJNOG010000570">
    <property type="protein sequence ID" value="CAF1300219.1"/>
    <property type="molecule type" value="Genomic_DNA"/>
</dbReference>
<dbReference type="Proteomes" id="UP000663845">
    <property type="component" value="Unassembled WGS sequence"/>
</dbReference>
<evidence type="ECO:0000256" key="14">
    <source>
        <dbReference type="PIRSR" id="PIRSR000241-2"/>
    </source>
</evidence>
<comment type="similarity">
    <text evidence="4 12 15">Belongs to the uricase family.</text>
</comment>
<dbReference type="Gene3D" id="3.10.270.10">
    <property type="entry name" value="Urate Oxidase"/>
    <property type="match status" value="1"/>
</dbReference>
<comment type="subcellular location">
    <subcellularLocation>
        <location evidence="2 12">Peroxisome</location>
    </subcellularLocation>
</comment>
<feature type="binding site" evidence="14">
    <location>
        <position position="57"/>
    </location>
    <ligand>
        <name>O2</name>
        <dbReference type="ChEBI" id="CHEBI:15379"/>
    </ligand>
</feature>
<comment type="catalytic activity">
    <reaction evidence="11 12 15">
        <text>urate + O2 + H2O = 5-hydroxyisourate + H2O2</text>
        <dbReference type="Rhea" id="RHEA:21368"/>
        <dbReference type="ChEBI" id="CHEBI:15377"/>
        <dbReference type="ChEBI" id="CHEBI:15379"/>
        <dbReference type="ChEBI" id="CHEBI:16240"/>
        <dbReference type="ChEBI" id="CHEBI:17775"/>
        <dbReference type="ChEBI" id="CHEBI:18072"/>
        <dbReference type="EC" id="1.7.3.3"/>
    </reaction>
</comment>
<evidence type="ECO:0000256" key="11">
    <source>
        <dbReference type="ARBA" id="ARBA00048818"/>
    </source>
</evidence>
<dbReference type="GO" id="GO:0019628">
    <property type="term" value="P:urate catabolic process"/>
    <property type="evidence" value="ECO:0007669"/>
    <property type="project" value="UniProtKB-UniPathway"/>
</dbReference>
<dbReference type="GO" id="GO:0006145">
    <property type="term" value="P:purine nucleobase catabolic process"/>
    <property type="evidence" value="ECO:0007669"/>
    <property type="project" value="TreeGrafter"/>
</dbReference>
<feature type="binding site" evidence="14">
    <location>
        <position position="160"/>
    </location>
    <ligand>
        <name>urate</name>
        <dbReference type="ChEBI" id="CHEBI:17775"/>
    </ligand>
</feature>
<comment type="caution">
    <text evidence="16">The sequence shown here is derived from an EMBL/GenBank/DDBJ whole genome shotgun (WGS) entry which is preliminary data.</text>
</comment>
<feature type="binding site" evidence="14">
    <location>
        <position position="222"/>
    </location>
    <ligand>
        <name>urate</name>
        <dbReference type="ChEBI" id="CHEBI:17775"/>
    </ligand>
</feature>
<evidence type="ECO:0000256" key="1">
    <source>
        <dbReference type="ARBA" id="ARBA00003860"/>
    </source>
</evidence>
<keyword evidence="8 12" id="KW-0560">Oxidoreductase</keyword>
<evidence type="ECO:0000256" key="2">
    <source>
        <dbReference type="ARBA" id="ARBA00004275"/>
    </source>
</evidence>
<reference evidence="16" key="1">
    <citation type="submission" date="2021-02" db="EMBL/GenBank/DDBJ databases">
        <authorList>
            <person name="Nowell W R."/>
        </authorList>
    </citation>
    <scope>NUCLEOTIDE SEQUENCE</scope>
</reference>
<organism evidence="16 18">
    <name type="scientific">Adineta steineri</name>
    <dbReference type="NCBI Taxonomy" id="433720"/>
    <lineage>
        <taxon>Eukaryota</taxon>
        <taxon>Metazoa</taxon>
        <taxon>Spiralia</taxon>
        <taxon>Gnathifera</taxon>
        <taxon>Rotifera</taxon>
        <taxon>Eurotatoria</taxon>
        <taxon>Bdelloidea</taxon>
        <taxon>Adinetida</taxon>
        <taxon>Adinetidae</taxon>
        <taxon>Adineta</taxon>
    </lineage>
</organism>
<feature type="binding site" evidence="14">
    <location>
        <position position="248"/>
    </location>
    <ligand>
        <name>urate</name>
        <dbReference type="ChEBI" id="CHEBI:17775"/>
    </ligand>
</feature>
<dbReference type="EMBL" id="CAJOAZ010001291">
    <property type="protein sequence ID" value="CAF3794532.1"/>
    <property type="molecule type" value="Genomic_DNA"/>
</dbReference>
<evidence type="ECO:0000256" key="9">
    <source>
        <dbReference type="ARBA" id="ARBA00023140"/>
    </source>
</evidence>
<evidence type="ECO:0000313" key="18">
    <source>
        <dbReference type="Proteomes" id="UP000663845"/>
    </source>
</evidence>
<evidence type="ECO:0000256" key="10">
    <source>
        <dbReference type="ARBA" id="ARBA00031317"/>
    </source>
</evidence>
<dbReference type="PANTHER" id="PTHR42874">
    <property type="entry name" value="URICASE"/>
    <property type="match status" value="1"/>
</dbReference>
<dbReference type="InterPro" id="IPR002042">
    <property type="entry name" value="Uricase"/>
</dbReference>
<comment type="function">
    <text evidence="1 12 15">Catalyzes the oxidation of uric acid to 5-hydroxyisourate, which is further processed to form (S)-allantoin.</text>
</comment>
<dbReference type="NCBIfam" id="TIGR03383">
    <property type="entry name" value="urate_oxi"/>
    <property type="match status" value="1"/>
</dbReference>
<feature type="binding site" evidence="14">
    <location>
        <position position="177"/>
    </location>
    <ligand>
        <name>urate</name>
        <dbReference type="ChEBI" id="CHEBI:17775"/>
    </ligand>
</feature>
<proteinExistence type="inferred from homology"/>
<keyword evidence="9 12" id="KW-0576">Peroxisome</keyword>
<feature type="binding site" evidence="14">
    <location>
        <position position="58"/>
    </location>
    <ligand>
        <name>urate</name>
        <dbReference type="ChEBI" id="CHEBI:17775"/>
    </ligand>
</feature>
<feature type="active site" description="Charge relay system" evidence="13">
    <location>
        <position position="11"/>
    </location>
</feature>
<dbReference type="UniPathway" id="UPA00394">
    <property type="reaction ID" value="UER00650"/>
</dbReference>
<evidence type="ECO:0000256" key="5">
    <source>
        <dbReference type="ARBA" id="ARBA00012598"/>
    </source>
</evidence>
<feature type="binding site" evidence="14">
    <location>
        <position position="222"/>
    </location>
    <ligand>
        <name>5-hydroxyisourate</name>
        <dbReference type="ChEBI" id="CHEBI:18072"/>
    </ligand>
</feature>